<comment type="subcellular location">
    <subcellularLocation>
        <location evidence="1">Cell membrane</location>
        <topology evidence="1">Multi-pass membrane protein</topology>
    </subcellularLocation>
</comment>
<feature type="domain" description="ABC transporter" evidence="10">
    <location>
        <begin position="331"/>
        <end position="565"/>
    </location>
</feature>
<dbReference type="Gene3D" id="1.20.1560.10">
    <property type="entry name" value="ABC transporter type 1, transmembrane domain"/>
    <property type="match status" value="1"/>
</dbReference>
<evidence type="ECO:0000256" key="3">
    <source>
        <dbReference type="ARBA" id="ARBA00022475"/>
    </source>
</evidence>
<keyword evidence="8 9" id="KW-0472">Membrane</keyword>
<dbReference type="SUPFAM" id="SSF52540">
    <property type="entry name" value="P-loop containing nucleoside triphosphate hydrolases"/>
    <property type="match status" value="1"/>
</dbReference>
<dbReference type="Proteomes" id="UP000288024">
    <property type="component" value="Unassembled WGS sequence"/>
</dbReference>
<feature type="transmembrane region" description="Helical" evidence="9">
    <location>
        <begin position="237"/>
        <end position="257"/>
    </location>
</feature>
<dbReference type="Pfam" id="PF00664">
    <property type="entry name" value="ABC_membrane"/>
    <property type="match status" value="1"/>
</dbReference>
<evidence type="ECO:0000256" key="2">
    <source>
        <dbReference type="ARBA" id="ARBA00022448"/>
    </source>
</evidence>
<dbReference type="GO" id="GO:0005524">
    <property type="term" value="F:ATP binding"/>
    <property type="evidence" value="ECO:0007669"/>
    <property type="project" value="UniProtKB-KW"/>
</dbReference>
<dbReference type="Gene3D" id="3.40.50.300">
    <property type="entry name" value="P-loop containing nucleotide triphosphate hydrolases"/>
    <property type="match status" value="1"/>
</dbReference>
<dbReference type="AlphaFoldDB" id="A0A3S2X2S0"/>
<dbReference type="RefSeq" id="WP_127738434.1">
    <property type="nucleotide sequence ID" value="NZ_CAJCKN010000022.1"/>
</dbReference>
<dbReference type="PROSITE" id="PS00211">
    <property type="entry name" value="ABC_TRANSPORTER_1"/>
    <property type="match status" value="1"/>
</dbReference>
<dbReference type="FunFam" id="1.20.1560.10:FF:000040">
    <property type="entry name" value="Multidrug ABC transporter ATP-binding protein"/>
    <property type="match status" value="1"/>
</dbReference>
<dbReference type="InterPro" id="IPR011527">
    <property type="entry name" value="ABC1_TM_dom"/>
</dbReference>
<reference evidence="12 13" key="1">
    <citation type="submission" date="2019-01" db="EMBL/GenBank/DDBJ databases">
        <title>Bacillus sp. M5HDSG1-1, whole genome shotgun sequence.</title>
        <authorList>
            <person name="Tuo L."/>
        </authorList>
    </citation>
    <scope>NUCLEOTIDE SEQUENCE [LARGE SCALE GENOMIC DNA]</scope>
    <source>
        <strain evidence="12 13">M5HDSG1-1</strain>
    </source>
</reference>
<evidence type="ECO:0000259" key="11">
    <source>
        <dbReference type="PROSITE" id="PS50929"/>
    </source>
</evidence>
<dbReference type="InterPro" id="IPR039421">
    <property type="entry name" value="Type_1_exporter"/>
</dbReference>
<feature type="transmembrane region" description="Helical" evidence="9">
    <location>
        <begin position="154"/>
        <end position="173"/>
    </location>
</feature>
<comment type="caution">
    <text evidence="12">The sequence shown here is derived from an EMBL/GenBank/DDBJ whole genome shotgun (WGS) entry which is preliminary data.</text>
</comment>
<evidence type="ECO:0000256" key="9">
    <source>
        <dbReference type="SAM" id="Phobius"/>
    </source>
</evidence>
<dbReference type="GO" id="GO:0005886">
    <property type="term" value="C:plasma membrane"/>
    <property type="evidence" value="ECO:0007669"/>
    <property type="project" value="UniProtKB-SubCell"/>
</dbReference>
<sequence length="575" mass="63235">MKKLMVYLKPYWKITLLAPLFMVLEVSMDLLQPILMAKIVNEGVIAGDLETIKRTGVLMILVALIGLIGGAGCTVFSSTASLNFATDLRQSVFDKVQTFSFQNLDQFKGGSLITRLTADIVQLQMFIMTVLRSIRSPLLTIGSVIMAFTISVKLAIIFAVTIPILFIVLYFLIRHAFPTYTVVQKKLDKVNTVLQENLMGIRVVKAFVRTDFENDRFGKANGDYTNYAIKAARIVSLNMPVLMLILNFSLVVILWFGANETWNGALPVGDLIAFINYVTQVLFAVMMIGMMMITISRSKVSADRIQEVLTTESTLTDRLQADHQAVTSGEVVFDRVSFSYDGQSNVLKEISFVASPGQTVAILGATGSGKSSLVQLIPRLYDVAAGSVSIDGVDVRDISLEHLRTSIGVVLQQSILFSGTIRDNITYGKPDAAQEEVELAAKAACAHEFIMSMPDGYDTMLGQRGINLSGGQKQRISIARALLVRPSILILDDSTSAVDLGTESRIQKALGELLEKSTSFIIAQRISSVLEADKIMVLEDGRVCAEGTHEQLMKDSEVYQEIYRSQLGKEDVVYE</sequence>
<dbReference type="PROSITE" id="PS50929">
    <property type="entry name" value="ABC_TM1F"/>
    <property type="match status" value="1"/>
</dbReference>
<dbReference type="InterPro" id="IPR017871">
    <property type="entry name" value="ABC_transporter-like_CS"/>
</dbReference>
<evidence type="ECO:0000313" key="13">
    <source>
        <dbReference type="Proteomes" id="UP000288024"/>
    </source>
</evidence>
<dbReference type="PANTHER" id="PTHR43394">
    <property type="entry name" value="ATP-DEPENDENT PERMEASE MDL1, MITOCHONDRIAL"/>
    <property type="match status" value="1"/>
</dbReference>
<evidence type="ECO:0000256" key="5">
    <source>
        <dbReference type="ARBA" id="ARBA00022741"/>
    </source>
</evidence>
<dbReference type="InterPro" id="IPR003593">
    <property type="entry name" value="AAA+_ATPase"/>
</dbReference>
<dbReference type="CDD" id="cd18548">
    <property type="entry name" value="ABC_6TM_Tm287_like"/>
    <property type="match status" value="1"/>
</dbReference>
<keyword evidence="6 12" id="KW-0067">ATP-binding</keyword>
<evidence type="ECO:0000313" key="12">
    <source>
        <dbReference type="EMBL" id="RVT62483.1"/>
    </source>
</evidence>
<accession>A0A3S2X2S0</accession>
<dbReference type="EMBL" id="RZTZ01000004">
    <property type="protein sequence ID" value="RVT62483.1"/>
    <property type="molecule type" value="Genomic_DNA"/>
</dbReference>
<dbReference type="SMART" id="SM00382">
    <property type="entry name" value="AAA"/>
    <property type="match status" value="1"/>
</dbReference>
<keyword evidence="3" id="KW-1003">Cell membrane</keyword>
<evidence type="ECO:0000256" key="6">
    <source>
        <dbReference type="ARBA" id="ARBA00022840"/>
    </source>
</evidence>
<dbReference type="PROSITE" id="PS50893">
    <property type="entry name" value="ABC_TRANSPORTER_2"/>
    <property type="match status" value="1"/>
</dbReference>
<dbReference type="InterPro" id="IPR027417">
    <property type="entry name" value="P-loop_NTPase"/>
</dbReference>
<keyword evidence="4 9" id="KW-0812">Transmembrane</keyword>
<keyword evidence="5" id="KW-0547">Nucleotide-binding</keyword>
<name>A0A3S2X2S0_9BACI</name>
<evidence type="ECO:0000256" key="8">
    <source>
        <dbReference type="ARBA" id="ARBA00023136"/>
    </source>
</evidence>
<dbReference type="Pfam" id="PF00005">
    <property type="entry name" value="ABC_tran"/>
    <property type="match status" value="1"/>
</dbReference>
<dbReference type="PANTHER" id="PTHR43394:SF1">
    <property type="entry name" value="ATP-BINDING CASSETTE SUB-FAMILY B MEMBER 10, MITOCHONDRIAL"/>
    <property type="match status" value="1"/>
</dbReference>
<organism evidence="12 13">
    <name type="scientific">Niallia taxi</name>
    <dbReference type="NCBI Taxonomy" id="2499688"/>
    <lineage>
        <taxon>Bacteria</taxon>
        <taxon>Bacillati</taxon>
        <taxon>Bacillota</taxon>
        <taxon>Bacilli</taxon>
        <taxon>Bacillales</taxon>
        <taxon>Bacillaceae</taxon>
        <taxon>Niallia</taxon>
    </lineage>
</organism>
<evidence type="ECO:0000259" key="10">
    <source>
        <dbReference type="PROSITE" id="PS50893"/>
    </source>
</evidence>
<dbReference type="GO" id="GO:0015421">
    <property type="term" value="F:ABC-type oligopeptide transporter activity"/>
    <property type="evidence" value="ECO:0007669"/>
    <property type="project" value="TreeGrafter"/>
</dbReference>
<feature type="transmembrane region" description="Helical" evidence="9">
    <location>
        <begin position="125"/>
        <end position="148"/>
    </location>
</feature>
<dbReference type="InterPro" id="IPR036640">
    <property type="entry name" value="ABC1_TM_sf"/>
</dbReference>
<evidence type="ECO:0000256" key="7">
    <source>
        <dbReference type="ARBA" id="ARBA00022989"/>
    </source>
</evidence>
<evidence type="ECO:0000256" key="1">
    <source>
        <dbReference type="ARBA" id="ARBA00004651"/>
    </source>
</evidence>
<protein>
    <submittedName>
        <fullName evidence="12">ABC transporter ATP-binding protein</fullName>
    </submittedName>
</protein>
<dbReference type="SUPFAM" id="SSF90123">
    <property type="entry name" value="ABC transporter transmembrane region"/>
    <property type="match status" value="1"/>
</dbReference>
<feature type="domain" description="ABC transmembrane type-1" evidence="11">
    <location>
        <begin position="16"/>
        <end position="297"/>
    </location>
</feature>
<evidence type="ECO:0000256" key="4">
    <source>
        <dbReference type="ARBA" id="ARBA00022692"/>
    </source>
</evidence>
<dbReference type="GO" id="GO:0016887">
    <property type="term" value="F:ATP hydrolysis activity"/>
    <property type="evidence" value="ECO:0007669"/>
    <property type="project" value="InterPro"/>
</dbReference>
<keyword evidence="13" id="KW-1185">Reference proteome</keyword>
<feature type="transmembrane region" description="Helical" evidence="9">
    <location>
        <begin position="277"/>
        <end position="295"/>
    </location>
</feature>
<dbReference type="FunFam" id="3.40.50.300:FF:000221">
    <property type="entry name" value="Multidrug ABC transporter ATP-binding protein"/>
    <property type="match status" value="1"/>
</dbReference>
<dbReference type="InterPro" id="IPR003439">
    <property type="entry name" value="ABC_transporter-like_ATP-bd"/>
</dbReference>
<feature type="transmembrane region" description="Helical" evidence="9">
    <location>
        <begin position="60"/>
        <end position="85"/>
    </location>
</feature>
<proteinExistence type="predicted"/>
<keyword evidence="2" id="KW-0813">Transport</keyword>
<keyword evidence="7 9" id="KW-1133">Transmembrane helix</keyword>
<gene>
    <name evidence="12" type="ORF">EM808_11860</name>
</gene>